<keyword evidence="3" id="KW-0378">Hydrolase</keyword>
<evidence type="ECO:0000259" key="2">
    <source>
        <dbReference type="Pfam" id="PF17761"/>
    </source>
</evidence>
<dbReference type="InterPro" id="IPR053148">
    <property type="entry name" value="PD-DEXK-like_domain"/>
</dbReference>
<name>A0A1I1G3H0_9SPHI</name>
<evidence type="ECO:0000259" key="1">
    <source>
        <dbReference type="Pfam" id="PF06250"/>
    </source>
</evidence>
<dbReference type="PANTHER" id="PTHR30547:SF5">
    <property type="entry name" value="NUCLEASE YHCG-RELATED"/>
    <property type="match status" value="1"/>
</dbReference>
<dbReference type="InterPro" id="IPR011856">
    <property type="entry name" value="tRNA_endonuc-like_dom_sf"/>
</dbReference>
<dbReference type="GO" id="GO:0003676">
    <property type="term" value="F:nucleic acid binding"/>
    <property type="evidence" value="ECO:0007669"/>
    <property type="project" value="InterPro"/>
</dbReference>
<keyword evidence="3" id="KW-0255">Endonuclease</keyword>
<dbReference type="RefSeq" id="WP_090972088.1">
    <property type="nucleotide sequence ID" value="NZ_FOLL01000003.1"/>
</dbReference>
<organism evidence="3 4">
    <name type="scientific">Parapedobacter composti</name>
    <dbReference type="NCBI Taxonomy" id="623281"/>
    <lineage>
        <taxon>Bacteria</taxon>
        <taxon>Pseudomonadati</taxon>
        <taxon>Bacteroidota</taxon>
        <taxon>Sphingobacteriia</taxon>
        <taxon>Sphingobacteriales</taxon>
        <taxon>Sphingobacteriaceae</taxon>
        <taxon>Parapedobacter</taxon>
    </lineage>
</organism>
<dbReference type="AlphaFoldDB" id="A0A1I1G3H0"/>
<dbReference type="PANTHER" id="PTHR30547">
    <property type="entry name" value="UNCHARACTERIZED PROTEIN YHCG-RELATED"/>
    <property type="match status" value="1"/>
</dbReference>
<dbReference type="Gene3D" id="3.40.1350.10">
    <property type="match status" value="1"/>
</dbReference>
<dbReference type="EMBL" id="FOLL01000003">
    <property type="protein sequence ID" value="SFC03853.1"/>
    <property type="molecule type" value="Genomic_DNA"/>
</dbReference>
<proteinExistence type="predicted"/>
<keyword evidence="4" id="KW-1185">Reference proteome</keyword>
<dbReference type="STRING" id="623281.SAMN05421747_103210"/>
<reference evidence="3 4" key="1">
    <citation type="submission" date="2016-10" db="EMBL/GenBank/DDBJ databases">
        <authorList>
            <person name="de Groot N.N."/>
        </authorList>
    </citation>
    <scope>NUCLEOTIDE SEQUENCE [LARGE SCALE GENOMIC DNA]</scope>
    <source>
        <strain evidence="3 4">DSM 22900</strain>
    </source>
</reference>
<dbReference type="Pfam" id="PF06250">
    <property type="entry name" value="YhcG_C"/>
    <property type="match status" value="1"/>
</dbReference>
<sequence length="340" mass="40074">MQEFVEEIKQLLDQARRKAYTATAQAMIECYWQIGKRIVEREQLGQNRAAYGKEILQNLSIGLGRGYSPRTLRDFRKCYLTFPDWEDLAHACAKLEWSHIRAVTRVSDPKARQYYLKEAADQNWGTRQLERNINTLYYQRLLSSQDEQPVEEEMVEKTKEYQMGTRDFIRNPAVLEFLNIPANYGYTEKQLEQSLIDNLQQFLLELGKGFAFVARQKYIRTETADFFIDLVFYNYILKCFVIVELKTDKITHQDIGQLDMYVRMFDDLERKEGDNPTIGILLCTETDRTIAKYSVLNESKQLFASKYLPYLPTEEELVAEIEREKQVFREQAAVYGQEDE</sequence>
<feature type="domain" description="YhcG PDDEXK nuclease" evidence="1">
    <location>
        <begin position="167"/>
        <end position="317"/>
    </location>
</feature>
<dbReference type="Proteomes" id="UP000199577">
    <property type="component" value="Unassembled WGS sequence"/>
</dbReference>
<dbReference type="GO" id="GO:0004519">
    <property type="term" value="F:endonuclease activity"/>
    <property type="evidence" value="ECO:0007669"/>
    <property type="project" value="UniProtKB-KW"/>
</dbReference>
<gene>
    <name evidence="3" type="ORF">SAMN05421747_103210</name>
</gene>
<dbReference type="InterPro" id="IPR041527">
    <property type="entry name" value="YhcG_N"/>
</dbReference>
<dbReference type="OrthoDB" id="9801263at2"/>
<evidence type="ECO:0000313" key="3">
    <source>
        <dbReference type="EMBL" id="SFC03853.1"/>
    </source>
</evidence>
<keyword evidence="3" id="KW-0540">Nuclease</keyword>
<feature type="domain" description="YhcG N-terminal" evidence="2">
    <location>
        <begin position="7"/>
        <end position="140"/>
    </location>
</feature>
<evidence type="ECO:0000313" key="4">
    <source>
        <dbReference type="Proteomes" id="UP000199577"/>
    </source>
</evidence>
<accession>A0A1I1G3H0</accession>
<protein>
    <submittedName>
        <fullName evidence="3">Predicted nuclease of restriction endonuclease-like (RecB) superfamily, DUF1016 family</fullName>
    </submittedName>
</protein>
<dbReference type="Pfam" id="PF17761">
    <property type="entry name" value="DUF1016_N"/>
    <property type="match status" value="1"/>
</dbReference>
<dbReference type="InterPro" id="IPR009362">
    <property type="entry name" value="YhcG_C"/>
</dbReference>